<dbReference type="GO" id="GO:0046872">
    <property type="term" value="F:metal ion binding"/>
    <property type="evidence" value="ECO:0007669"/>
    <property type="project" value="UniProtKB-KW"/>
</dbReference>
<comment type="catalytic activity">
    <reaction evidence="12 14">
        <text>RNA(n) + a ribonucleoside 5'-triphosphate = RNA(n+1) + diphosphate</text>
        <dbReference type="Rhea" id="RHEA:21248"/>
        <dbReference type="Rhea" id="RHEA-COMP:14527"/>
        <dbReference type="Rhea" id="RHEA-COMP:17342"/>
        <dbReference type="ChEBI" id="CHEBI:33019"/>
        <dbReference type="ChEBI" id="CHEBI:61557"/>
        <dbReference type="ChEBI" id="CHEBI:140395"/>
        <dbReference type="EC" id="2.7.7.6"/>
    </reaction>
</comment>
<evidence type="ECO:0000256" key="5">
    <source>
        <dbReference type="ARBA" id="ARBA00022679"/>
    </source>
</evidence>
<dbReference type="SMART" id="SM00663">
    <property type="entry name" value="RPOLA_N"/>
    <property type="match status" value="1"/>
</dbReference>
<evidence type="ECO:0000256" key="8">
    <source>
        <dbReference type="ARBA" id="ARBA00022833"/>
    </source>
</evidence>
<dbReference type="NCBIfam" id="NF006336">
    <property type="entry name" value="PRK08566.1"/>
    <property type="match status" value="1"/>
</dbReference>
<dbReference type="GO" id="GO:0006351">
    <property type="term" value="P:DNA-templated transcription"/>
    <property type="evidence" value="ECO:0007669"/>
    <property type="project" value="InterPro"/>
</dbReference>
<evidence type="ECO:0000256" key="7">
    <source>
        <dbReference type="ARBA" id="ARBA00022723"/>
    </source>
</evidence>
<dbReference type="InterPro" id="IPR038120">
    <property type="entry name" value="Rpb1_funnel_sf"/>
</dbReference>
<keyword evidence="5 14" id="KW-0808">Transferase</keyword>
<feature type="compositionally biased region" description="Basic and acidic residues" evidence="15">
    <location>
        <begin position="1320"/>
        <end position="1339"/>
    </location>
</feature>
<feature type="region of interest" description="Disordered" evidence="15">
    <location>
        <begin position="1"/>
        <end position="29"/>
    </location>
</feature>
<dbReference type="GO" id="GO:0005634">
    <property type="term" value="C:nucleus"/>
    <property type="evidence" value="ECO:0007669"/>
    <property type="project" value="UniProtKB-SubCell"/>
</dbReference>
<dbReference type="InterPro" id="IPR000722">
    <property type="entry name" value="RNA_pol_asu"/>
</dbReference>
<dbReference type="GO" id="GO:0003677">
    <property type="term" value="F:DNA binding"/>
    <property type="evidence" value="ECO:0007669"/>
    <property type="project" value="InterPro"/>
</dbReference>
<dbReference type="Gene3D" id="2.40.40.20">
    <property type="match status" value="1"/>
</dbReference>
<feature type="compositionally biased region" description="Basic and acidic residues" evidence="15">
    <location>
        <begin position="1272"/>
        <end position="1284"/>
    </location>
</feature>
<evidence type="ECO:0000259" key="16">
    <source>
        <dbReference type="SMART" id="SM00663"/>
    </source>
</evidence>
<evidence type="ECO:0000256" key="2">
    <source>
        <dbReference type="ARBA" id="ARBA00006460"/>
    </source>
</evidence>
<dbReference type="SUPFAM" id="SSF64484">
    <property type="entry name" value="beta and beta-prime subunits of DNA dependent RNA-polymerase"/>
    <property type="match status" value="1"/>
</dbReference>
<dbReference type="Pfam" id="PF00623">
    <property type="entry name" value="RNA_pol_Rpb1_2"/>
    <property type="match status" value="1"/>
</dbReference>
<dbReference type="InterPro" id="IPR015700">
    <property type="entry name" value="RPC1"/>
</dbReference>
<dbReference type="GO" id="GO:0000428">
    <property type="term" value="C:DNA-directed RNA polymerase complex"/>
    <property type="evidence" value="ECO:0007669"/>
    <property type="project" value="UniProtKB-KW"/>
</dbReference>
<dbReference type="InterPro" id="IPR007066">
    <property type="entry name" value="RNA_pol_Rpb1_3"/>
</dbReference>
<dbReference type="PANTHER" id="PTHR48446">
    <property type="entry name" value="DNA-DIRECTED RNA POLYMERASE SUBUNIT BETA' N-TERMINAL SECTION"/>
    <property type="match status" value="1"/>
</dbReference>
<dbReference type="InterPro" id="IPR042102">
    <property type="entry name" value="RNA_pol_Rpb1_3_sf"/>
</dbReference>
<dbReference type="CDD" id="cd02736">
    <property type="entry name" value="RNAP_III_Rpc1_C"/>
    <property type="match status" value="1"/>
</dbReference>
<dbReference type="Gene3D" id="6.20.50.80">
    <property type="match status" value="1"/>
</dbReference>
<gene>
    <name evidence="17" type="ORF">BESB_018250</name>
</gene>
<dbReference type="InterPro" id="IPR007080">
    <property type="entry name" value="RNA_pol_Rpb1_1"/>
</dbReference>
<dbReference type="Gene3D" id="6.10.250.2940">
    <property type="match status" value="1"/>
</dbReference>
<dbReference type="Pfam" id="PF04998">
    <property type="entry name" value="RNA_pol_Rpb1_5"/>
    <property type="match status" value="1"/>
</dbReference>
<organism evidence="17 18">
    <name type="scientific">Besnoitia besnoiti</name>
    <name type="common">Apicomplexan protozoan</name>
    <dbReference type="NCBI Taxonomy" id="94643"/>
    <lineage>
        <taxon>Eukaryota</taxon>
        <taxon>Sar</taxon>
        <taxon>Alveolata</taxon>
        <taxon>Apicomplexa</taxon>
        <taxon>Conoidasida</taxon>
        <taxon>Coccidia</taxon>
        <taxon>Eucoccidiorida</taxon>
        <taxon>Eimeriorina</taxon>
        <taxon>Sarcocystidae</taxon>
        <taxon>Besnoitia</taxon>
    </lineage>
</organism>
<keyword evidence="18" id="KW-1185">Reference proteome</keyword>
<dbReference type="Gene3D" id="1.10.132.30">
    <property type="match status" value="1"/>
</dbReference>
<dbReference type="KEGG" id="bbes:BESB_018250"/>
<evidence type="ECO:0000256" key="9">
    <source>
        <dbReference type="ARBA" id="ARBA00022842"/>
    </source>
</evidence>
<evidence type="ECO:0000256" key="14">
    <source>
        <dbReference type="RuleBase" id="RU004279"/>
    </source>
</evidence>
<dbReference type="FunFam" id="1.10.150.390:FF:000004">
    <property type="entry name" value="DNA-directed RNA polymerase subunit"/>
    <property type="match status" value="1"/>
</dbReference>
<comment type="subcellular location">
    <subcellularLocation>
        <location evidence="1">Nucleus</location>
    </subcellularLocation>
</comment>
<feature type="compositionally biased region" description="Low complexity" evidence="15">
    <location>
        <begin position="1"/>
        <end position="13"/>
    </location>
</feature>
<comment type="function">
    <text evidence="13">DNA-dependent RNA polymerase catalyzes the transcription of DNA into RNA using the four ribonucleoside triphosphates as substrates. Largest and catalytic core component of RNA polymerase III which synthesizes small RNAs, such as 5S rRNA and tRNAs. Forms the polymerase active center together with the second largest subunit. A single-stranded DNA template strand of the promoter is positioned within the central active site cleft of Pol III. A bridging helix emanates from RPC1 and crosses the cleft near the catalytic site and is thought to promote translocation of Pol III by acting as a ratchet that moves the RNA-DNA hybrid through the active site by switching from straight to bent conformations at each step of nucleotide addition.</text>
</comment>
<dbReference type="CDD" id="cd02583">
    <property type="entry name" value="RNAP_III_RPC1_N"/>
    <property type="match status" value="1"/>
</dbReference>
<dbReference type="Gene3D" id="1.10.150.390">
    <property type="match status" value="1"/>
</dbReference>
<dbReference type="RefSeq" id="XP_029216516.1">
    <property type="nucleotide sequence ID" value="XM_029360540.1"/>
</dbReference>
<reference evidence="17 18" key="1">
    <citation type="submission" date="2017-09" db="EMBL/GenBank/DDBJ databases">
        <title>Genome sequencing of Besnoitia besnoiti strain Bb-Ger1.</title>
        <authorList>
            <person name="Schares G."/>
            <person name="Venepally P."/>
            <person name="Lorenzi H.A."/>
        </authorList>
    </citation>
    <scope>NUCLEOTIDE SEQUENCE [LARGE SCALE GENOMIC DNA]</scope>
    <source>
        <strain evidence="17 18">Bb-Ger1</strain>
    </source>
</reference>
<dbReference type="STRING" id="94643.A0A2A9MA69"/>
<dbReference type="PANTHER" id="PTHR48446:SF1">
    <property type="entry name" value="DNA-DIRECTED RNA POLYMERASE SUBUNIT BETA' N-TERMINAL SECTION"/>
    <property type="match status" value="1"/>
</dbReference>
<keyword evidence="8" id="KW-0862">Zinc</keyword>
<dbReference type="FunFam" id="1.10.274.100:FF:000008">
    <property type="entry name" value="DNA-directed RNA polymerase subunit"/>
    <property type="match status" value="1"/>
</dbReference>
<name>A0A2A9MA69_BESBE</name>
<keyword evidence="6 14" id="KW-0548">Nucleotidyltransferase</keyword>
<evidence type="ECO:0000256" key="15">
    <source>
        <dbReference type="SAM" id="MobiDB-lite"/>
    </source>
</evidence>
<evidence type="ECO:0000256" key="11">
    <source>
        <dbReference type="ARBA" id="ARBA00023242"/>
    </source>
</evidence>
<dbReference type="FunFam" id="2.40.40.20:FF:000019">
    <property type="entry name" value="DNA-directed RNA polymerase II subunit RPB1"/>
    <property type="match status" value="1"/>
</dbReference>
<dbReference type="Gene3D" id="4.10.860.120">
    <property type="entry name" value="RNA polymerase II, clamp domain"/>
    <property type="match status" value="1"/>
</dbReference>
<dbReference type="VEuPathDB" id="ToxoDB:BESB_018250"/>
<keyword evidence="11" id="KW-0539">Nucleus</keyword>
<feature type="domain" description="RNA polymerase N-terminal" evidence="16">
    <location>
        <begin position="305"/>
        <end position="611"/>
    </location>
</feature>
<evidence type="ECO:0000256" key="1">
    <source>
        <dbReference type="ARBA" id="ARBA00004123"/>
    </source>
</evidence>
<proteinExistence type="inferred from homology"/>
<dbReference type="Pfam" id="PF05000">
    <property type="entry name" value="RNA_pol_Rpb1_4"/>
    <property type="match status" value="1"/>
</dbReference>
<dbReference type="InterPro" id="IPR044893">
    <property type="entry name" value="RNA_pol_Rpb1_clamp_domain"/>
</dbReference>
<evidence type="ECO:0000256" key="13">
    <source>
        <dbReference type="ARBA" id="ARBA00058108"/>
    </source>
</evidence>
<evidence type="ECO:0000256" key="12">
    <source>
        <dbReference type="ARBA" id="ARBA00048552"/>
    </source>
</evidence>
<dbReference type="InterPro" id="IPR006592">
    <property type="entry name" value="RNA_pol_N"/>
</dbReference>
<protein>
    <recommendedName>
        <fullName evidence="14">DNA-directed RNA polymerase subunit</fullName>
        <ecNumber evidence="14">2.7.7.6</ecNumber>
    </recommendedName>
</protein>
<dbReference type="Pfam" id="PF04997">
    <property type="entry name" value="RNA_pol_Rpb1_1"/>
    <property type="match status" value="1"/>
</dbReference>
<dbReference type="Pfam" id="PF04983">
    <property type="entry name" value="RNA_pol_Rpb1_3"/>
    <property type="match status" value="1"/>
</dbReference>
<dbReference type="EC" id="2.7.7.6" evidence="14"/>
<evidence type="ECO:0000313" key="17">
    <source>
        <dbReference type="EMBL" id="PFH32507.1"/>
    </source>
</evidence>
<comment type="subunit">
    <text evidence="3">Component of the RNA polymerase III (Pol III) complex consisting of 17 subunits.</text>
</comment>
<sequence>MAASSEASSPRAAGLDERKANSTASAASGSNSFLDVAMDDSSGASAVASSSSDASSASGSSLAASLSAAHLLQNGPLRQSFLRKAMVEEKSGALMTVDAVQFDVLSGEEISRYSEVEIHNREIYVNMTSTPHPYGVLDLRLGPNKSDSRCQTCGHTLLQCTGHWGFMDLQAPVYHVGYFKYVLQILYCICKSCAALLQPPEQKEKLLLRIRRHHSDPIVKRLLFKKTVEACKKVSKCFECGAPQGVLKRVVKPSLDQFMKIRHVVKVKDGRALTVEDDLDPLFVKNLLERIRPSECEILDIVSPEKLLLSRLLVPPSCIRPSVTIGEQGTTEDDLTCVLSDIAELNNVLHSHAQSGFHMNQFLGIWEFLQLQCTRLINADAPAVSQLLASKNISKPGRGICQRLKGKEGRFRGNLSGKRVDFSGRTVISPDPNANVYEVVVPEWVAKRLTFPERVNRANIEVLRAAVLKGCNDWPGACYVNKIDGSKCSLRYANRRHVAENLQIGDVVERHLCNGDVVLFNRQPSLHRMSIMAHRARVMPWRTFRFNECVCSPYNADFDGDEMNLHLPQTHEARAEALYLMGVVNNLVTPKNGEPLIAATQDFLSSSYMLTHKDVFLTRDQFCLTCSYFTDGLSQIDLPPPTILKPVELWTGKQVIGVLLRPNRNSFVMVNFQLKEREFSAARIPKGEAPFMCPSDAYVIFRHSELLAGCIGKKVLGDAKFGLFFHLIRDNSPAQAAACMGRIAKLSARWFANRGMTIGIDDVSPSPSLLAAKKEILNHGYNQVAQEILMYKKGALQPHPGCTLEQTLEVRVKSILDDLRNEAGKACNRVLHPLNKPLIMFNSGAKGALINIAQMIACVGQQNVSGQRIQNGFVSRTLPHFPLNCKDAKSRGFVANSFYSGLRPDEFFFHTMSGREGLVDTAVKTAETGYMQRRLMKALEDLSIRYDNTVRTSDGQIVQFVYGDDGLNPAMMEDKNQPMSLDKVFQHTSSLLHIKPLHCLPPLPASCSLRSAASSLASSPSSDPLPDRVLPPDTDDLLLVLLQRYEQMDIRLVEASQRQASGNAQPPRAVCEIFARLAAADGDLSARRAEDGGKERSAREDWAKLMKLPRSYRQKLAILLQTSASGAGASAASSRFSQQVRGNLLAHVAVYEWLPVRHQHVPLLPYEILQWSSYLLSRTAELVPLPLCEHQKVALEEAPTHQQGTERVRLFQEELRVWLESKAAQVAEYRRNDREDPGFTEESYERLLRAWRQMGFGIERRQWIVPTEEEGLAKSEVTMKPRDESGDDEGAQSPRRGRNAGSRRLQGRTEVEQEMAESSFAERGRGEPGDDTGSHDDLLPKRKWKFSKHQWVTVRHILEFLRCSWRKYVKAISEAGEAVGAMGAQSIGEPGTQMTLKTFHFAGVASMNVTLGVPRIKEIINAAQKIQTPIIEVPLVNDEDYNYAVMVKNRIEKTLLSECCSYIKEVYAPDGAWLVVKLDQQTIRKLFLDINAHTVKEAILKLPAVNKVRITKNSVEIINEWKVRVMPPGGNQIFFQLQALKIGLLNVVLCGHKDVKRGVIKCEHIDQPDGTKKTVYGLAVEGYGLRDVMGTQGVRALQATSNHVMEVAQILGIEAARAVIINEIRKCMDAYSMDIDCRHMTLLGDVMTFRGEVLGINRFGIQKMRASTLMLASFEETNEHLFEAAVHHRADPVKGVSECIIMGKQVTLGTGSFDLLLSQSGTPMASDYGGVLSGYGFQEEPST</sequence>
<keyword evidence="9" id="KW-0460">Magnesium</keyword>
<dbReference type="EMBL" id="NWUJ01000011">
    <property type="protein sequence ID" value="PFH32507.1"/>
    <property type="molecule type" value="Genomic_DNA"/>
</dbReference>
<dbReference type="InterPro" id="IPR007081">
    <property type="entry name" value="RNA_pol_Rpb1_5"/>
</dbReference>
<evidence type="ECO:0000256" key="4">
    <source>
        <dbReference type="ARBA" id="ARBA00022478"/>
    </source>
</evidence>
<feature type="region of interest" description="Disordered" evidence="15">
    <location>
        <begin position="1272"/>
        <end position="1339"/>
    </location>
</feature>
<dbReference type="Gene3D" id="3.30.1490.180">
    <property type="entry name" value="RNA polymerase ii"/>
    <property type="match status" value="1"/>
</dbReference>
<dbReference type="GeneID" id="40306886"/>
<evidence type="ECO:0000256" key="6">
    <source>
        <dbReference type="ARBA" id="ARBA00022695"/>
    </source>
</evidence>
<dbReference type="Gene3D" id="1.10.274.100">
    <property type="entry name" value="RNA polymerase Rpb1, domain 3"/>
    <property type="match status" value="1"/>
</dbReference>
<evidence type="ECO:0000256" key="10">
    <source>
        <dbReference type="ARBA" id="ARBA00023163"/>
    </source>
</evidence>
<dbReference type="InterPro" id="IPR035698">
    <property type="entry name" value="RNAP_III_Rpc1_C"/>
</dbReference>
<comment type="caution">
    <text evidence="17">The sequence shown here is derived from an EMBL/GenBank/DDBJ whole genome shotgun (WGS) entry which is preliminary data.</text>
</comment>
<evidence type="ECO:0000256" key="3">
    <source>
        <dbReference type="ARBA" id="ARBA00011206"/>
    </source>
</evidence>
<dbReference type="OrthoDB" id="270392at2759"/>
<dbReference type="Proteomes" id="UP000224006">
    <property type="component" value="Chromosome X"/>
</dbReference>
<comment type="similarity">
    <text evidence="2 14">Belongs to the RNA polymerase beta' chain family.</text>
</comment>
<dbReference type="InterPro" id="IPR035697">
    <property type="entry name" value="RNAP_III_RPC1_N"/>
</dbReference>
<dbReference type="GO" id="GO:0003899">
    <property type="term" value="F:DNA-directed RNA polymerase activity"/>
    <property type="evidence" value="ECO:0007669"/>
    <property type="project" value="UniProtKB-EC"/>
</dbReference>
<keyword evidence="7" id="KW-0479">Metal-binding</keyword>
<accession>A0A2A9MA69</accession>
<dbReference type="InterPro" id="IPR007083">
    <property type="entry name" value="RNA_pol_Rpb1_4"/>
</dbReference>
<keyword evidence="10 14" id="KW-0804">Transcription</keyword>
<evidence type="ECO:0000313" key="18">
    <source>
        <dbReference type="Proteomes" id="UP000224006"/>
    </source>
</evidence>
<keyword evidence="4 14" id="KW-0240">DNA-directed RNA polymerase</keyword>